<dbReference type="EMBL" id="HBKR01020625">
    <property type="protein sequence ID" value="CAE2310060.1"/>
    <property type="molecule type" value="Transcribed_RNA"/>
</dbReference>
<evidence type="ECO:0000313" key="3">
    <source>
        <dbReference type="EMBL" id="CAE2310076.1"/>
    </source>
</evidence>
<feature type="chain" id="PRO_5036393851" description="Cyanophycinase" evidence="1">
    <location>
        <begin position="20"/>
        <end position="358"/>
    </location>
</feature>
<dbReference type="PROSITE" id="PS51257">
    <property type="entry name" value="PROKAR_LIPOPROTEIN"/>
    <property type="match status" value="1"/>
</dbReference>
<dbReference type="EMBL" id="HBKR01020636">
    <property type="protein sequence ID" value="CAE2310076.1"/>
    <property type="molecule type" value="Transcribed_RNA"/>
</dbReference>
<feature type="signal peptide" evidence="1">
    <location>
        <begin position="1"/>
        <end position="19"/>
    </location>
</feature>
<gene>
    <name evidence="2" type="ORF">NAES01612_LOCUS13457</name>
    <name evidence="3" type="ORF">NAES01612_LOCUS13465</name>
</gene>
<dbReference type="AlphaFoldDB" id="A0A6U3AAL2"/>
<reference evidence="2" key="1">
    <citation type="submission" date="2021-01" db="EMBL/GenBank/DDBJ databases">
        <authorList>
            <person name="Corre E."/>
            <person name="Pelletier E."/>
            <person name="Niang G."/>
            <person name="Scheremetjew M."/>
            <person name="Finn R."/>
            <person name="Kale V."/>
            <person name="Holt S."/>
            <person name="Cochrane G."/>
            <person name="Meng A."/>
            <person name="Brown T."/>
            <person name="Cohen L."/>
        </authorList>
    </citation>
    <scope>NUCLEOTIDE SEQUENCE</scope>
    <source>
        <strain evidence="2">SoJaBio B1-5/56/2</strain>
    </source>
</reference>
<organism evidence="2">
    <name type="scientific">Paramoeba aestuarina</name>
    <dbReference type="NCBI Taxonomy" id="180227"/>
    <lineage>
        <taxon>Eukaryota</taxon>
        <taxon>Amoebozoa</taxon>
        <taxon>Discosea</taxon>
        <taxon>Flabellinia</taxon>
        <taxon>Dactylopodida</taxon>
        <taxon>Paramoebidae</taxon>
        <taxon>Paramoeba</taxon>
    </lineage>
</organism>
<dbReference type="SUPFAM" id="SSF52317">
    <property type="entry name" value="Class I glutamine amidotransferase-like"/>
    <property type="match status" value="1"/>
</dbReference>
<protein>
    <recommendedName>
        <fullName evidence="4">Cyanophycinase</fullName>
    </recommendedName>
</protein>
<keyword evidence="1" id="KW-0732">Signal</keyword>
<dbReference type="PANTHER" id="PTHR36175:SF1">
    <property type="entry name" value="CYANOPHYCINASE"/>
    <property type="match status" value="1"/>
</dbReference>
<proteinExistence type="predicted"/>
<accession>A0A6U3AAL2</accession>
<evidence type="ECO:0000256" key="1">
    <source>
        <dbReference type="SAM" id="SignalP"/>
    </source>
</evidence>
<evidence type="ECO:0008006" key="4">
    <source>
        <dbReference type="Google" id="ProtNLM"/>
    </source>
</evidence>
<dbReference type="InterPro" id="IPR029062">
    <property type="entry name" value="Class_I_gatase-like"/>
</dbReference>
<evidence type="ECO:0000313" key="2">
    <source>
        <dbReference type="EMBL" id="CAE2310060.1"/>
    </source>
</evidence>
<dbReference type="PANTHER" id="PTHR36175">
    <property type="entry name" value="CYANOPHYCINASE"/>
    <property type="match status" value="1"/>
</dbReference>
<dbReference type="CDD" id="cd03145">
    <property type="entry name" value="GAT1_cyanophycinase"/>
    <property type="match status" value="1"/>
</dbReference>
<dbReference type="Gene3D" id="3.40.50.880">
    <property type="match status" value="1"/>
</dbReference>
<sequence>MKVLCSLLLLVSFACLSSADPTITKDMKKRLDGVPRKTIQTENYEYYCTGNCDVDFIPDSTSQGTVLMGGSTDVDAAFEWMIDRMGGGDFLVLRTTGSDAYDPYIYDMGGVNSASTLIILNRNGSYEPEVSKIIEAADGLFFAGGDQWTYYSYWKNSPVQDSVEKIRTRNIPMGGTSAGNAIQPSFIYTAQFGTVYSDQALDNPYDYRVTIGADFLRTPYLENAITDTHFAQRDRMGRFMTFVARLIADVWSSPLAIGVAVDEKTALLIDENGMASTTTVFDDGAVYMLLPDSPPETCTANENLEWSNVDVYRITGNATNVYSFATSTKFPQLRSTTSYQLSASKGKLTSTQRGGKIY</sequence>
<name>A0A6U3AAL2_9EUKA</name>